<gene>
    <name evidence="13" type="ORF">ICT70_01830</name>
</gene>
<dbReference type="InterPro" id="IPR045584">
    <property type="entry name" value="Pilin-like"/>
</dbReference>
<evidence type="ECO:0000256" key="2">
    <source>
        <dbReference type="ARBA" id="ARBA00021549"/>
    </source>
</evidence>
<evidence type="ECO:0000256" key="5">
    <source>
        <dbReference type="ARBA" id="ARBA00022519"/>
    </source>
</evidence>
<comment type="similarity">
    <text evidence="9">Belongs to the GSP H family.</text>
</comment>
<proteinExistence type="inferred from homology"/>
<dbReference type="GO" id="GO:0005886">
    <property type="term" value="C:plasma membrane"/>
    <property type="evidence" value="ECO:0007669"/>
    <property type="project" value="UniProtKB-SubCell"/>
</dbReference>
<dbReference type="InterPro" id="IPR022346">
    <property type="entry name" value="T2SS_GspH"/>
</dbReference>
<evidence type="ECO:0000256" key="1">
    <source>
        <dbReference type="ARBA" id="ARBA00004377"/>
    </source>
</evidence>
<evidence type="ECO:0000256" key="11">
    <source>
        <dbReference type="SAM" id="Phobius"/>
    </source>
</evidence>
<evidence type="ECO:0000259" key="12">
    <source>
        <dbReference type="Pfam" id="PF12019"/>
    </source>
</evidence>
<evidence type="ECO:0000256" key="3">
    <source>
        <dbReference type="ARBA" id="ARBA00022475"/>
    </source>
</evidence>
<evidence type="ECO:0000256" key="8">
    <source>
        <dbReference type="ARBA" id="ARBA00023136"/>
    </source>
</evidence>
<keyword evidence="7 11" id="KW-1133">Transmembrane helix</keyword>
<dbReference type="RefSeq" id="WP_191153682.1">
    <property type="nucleotide sequence ID" value="NZ_JACWUN010000002.1"/>
</dbReference>
<dbReference type="Pfam" id="PF07963">
    <property type="entry name" value="N_methyl"/>
    <property type="match status" value="1"/>
</dbReference>
<dbReference type="GO" id="GO:0015627">
    <property type="term" value="C:type II protein secretion system complex"/>
    <property type="evidence" value="ECO:0007669"/>
    <property type="project" value="InterPro"/>
</dbReference>
<sequence length="168" mass="18789">MKRGGGFSLLELIICLAIFSILVAISTPNFFAMRKNAQQKDAARSIMLALRHARTQAVTENIEYQVAFDLDTQRYWLERGNLADNSTTWEVVRHFEEHQGGIIMRALANCTSSSGQRRIQFNPNGTSNTLYICTIDPDSVVRFRAGTSVAKIGRPVIHRDATGSGDWK</sequence>
<evidence type="ECO:0000313" key="14">
    <source>
        <dbReference type="Proteomes" id="UP000632828"/>
    </source>
</evidence>
<dbReference type="Gene3D" id="3.30.700.10">
    <property type="entry name" value="Glycoprotein, Type 4 Pilin"/>
    <property type="match status" value="1"/>
</dbReference>
<evidence type="ECO:0000313" key="13">
    <source>
        <dbReference type="EMBL" id="MBD1399404.1"/>
    </source>
</evidence>
<evidence type="ECO:0000256" key="7">
    <source>
        <dbReference type="ARBA" id="ARBA00022989"/>
    </source>
</evidence>
<keyword evidence="5" id="KW-0997">Cell inner membrane</keyword>
<dbReference type="Proteomes" id="UP000632828">
    <property type="component" value="Unassembled WGS sequence"/>
</dbReference>
<evidence type="ECO:0000256" key="9">
    <source>
        <dbReference type="ARBA" id="ARBA00025772"/>
    </source>
</evidence>
<comment type="subcellular location">
    <subcellularLocation>
        <location evidence="1">Cell inner membrane</location>
        <topology evidence="1">Single-pass membrane protein</topology>
    </subcellularLocation>
</comment>
<dbReference type="GO" id="GO:0015628">
    <property type="term" value="P:protein secretion by the type II secretion system"/>
    <property type="evidence" value="ECO:0007669"/>
    <property type="project" value="InterPro"/>
</dbReference>
<keyword evidence="3" id="KW-1003">Cell membrane</keyword>
<evidence type="ECO:0000256" key="6">
    <source>
        <dbReference type="ARBA" id="ARBA00022692"/>
    </source>
</evidence>
<feature type="transmembrane region" description="Helical" evidence="11">
    <location>
        <begin position="6"/>
        <end position="25"/>
    </location>
</feature>
<dbReference type="InterPro" id="IPR012902">
    <property type="entry name" value="N_methyl_site"/>
</dbReference>
<dbReference type="AlphaFoldDB" id="A0A8J6UNE9"/>
<keyword evidence="6 11" id="KW-0812">Transmembrane</keyword>
<dbReference type="EMBL" id="JACWUN010000002">
    <property type="protein sequence ID" value="MBD1399404.1"/>
    <property type="molecule type" value="Genomic_DNA"/>
</dbReference>
<name>A0A8J6UNE9_9BACT</name>
<dbReference type="NCBIfam" id="TIGR02532">
    <property type="entry name" value="IV_pilin_GFxxxE"/>
    <property type="match status" value="1"/>
</dbReference>
<comment type="caution">
    <text evidence="13">The sequence shown here is derived from an EMBL/GenBank/DDBJ whole genome shotgun (WGS) entry which is preliminary data.</text>
</comment>
<accession>A0A8J6UNE9</accession>
<evidence type="ECO:0000256" key="10">
    <source>
        <dbReference type="ARBA" id="ARBA00030775"/>
    </source>
</evidence>
<keyword evidence="8 11" id="KW-0472">Membrane</keyword>
<organism evidence="13 14">
    <name type="scientific">Pelovirga terrestris</name>
    <dbReference type="NCBI Taxonomy" id="2771352"/>
    <lineage>
        <taxon>Bacteria</taxon>
        <taxon>Pseudomonadati</taxon>
        <taxon>Thermodesulfobacteriota</taxon>
        <taxon>Desulfuromonadia</taxon>
        <taxon>Geobacterales</taxon>
        <taxon>Geobacteraceae</taxon>
        <taxon>Pelovirga</taxon>
    </lineage>
</organism>
<feature type="domain" description="General secretion pathway GspH" evidence="12">
    <location>
        <begin position="42"/>
        <end position="136"/>
    </location>
</feature>
<protein>
    <recommendedName>
        <fullName evidence="2">Type II secretion system protein H</fullName>
    </recommendedName>
    <alternativeName>
        <fullName evidence="10">General secretion pathway protein H</fullName>
    </alternativeName>
</protein>
<evidence type="ECO:0000256" key="4">
    <source>
        <dbReference type="ARBA" id="ARBA00022481"/>
    </source>
</evidence>
<keyword evidence="4" id="KW-0488">Methylation</keyword>
<reference evidence="13" key="1">
    <citation type="submission" date="2020-09" db="EMBL/GenBank/DDBJ databases">
        <title>Pelobacter alkaliphilus sp. nov., a novel anaerobic arsenate-reducing bacterium from terrestrial mud volcano.</title>
        <authorList>
            <person name="Khomyakova M.A."/>
            <person name="Merkel A.Y."/>
            <person name="Slobodkin A.I."/>
        </authorList>
    </citation>
    <scope>NUCLEOTIDE SEQUENCE</scope>
    <source>
        <strain evidence="13">M08fum</strain>
    </source>
</reference>
<keyword evidence="14" id="KW-1185">Reference proteome</keyword>
<dbReference type="Pfam" id="PF12019">
    <property type="entry name" value="GspH"/>
    <property type="match status" value="1"/>
</dbReference>
<dbReference type="SUPFAM" id="SSF54523">
    <property type="entry name" value="Pili subunits"/>
    <property type="match status" value="1"/>
</dbReference>